<dbReference type="EC" id="3.5.1.25" evidence="8"/>
<proteinExistence type="inferred from homology"/>
<dbReference type="RefSeq" id="WP_307522662.1">
    <property type="nucleotide sequence ID" value="NZ_JAUSZI010000002.1"/>
</dbReference>
<dbReference type="InterPro" id="IPR003764">
    <property type="entry name" value="GlcNAc_6-P_deAcase"/>
</dbReference>
<feature type="domain" description="Amidohydrolase-related" evidence="7">
    <location>
        <begin position="76"/>
        <end position="403"/>
    </location>
</feature>
<reference evidence="8 9" key="1">
    <citation type="submission" date="2023-07" db="EMBL/GenBank/DDBJ databases">
        <title>Comparative genomics of wheat-associated soil bacteria to identify genetic determinants of phenazine resistance.</title>
        <authorList>
            <person name="Mouncey N."/>
        </authorList>
    </citation>
    <scope>NUCLEOTIDE SEQUENCE [LARGE SCALE GENOMIC DNA]</scope>
    <source>
        <strain evidence="8 9">V2I4</strain>
    </source>
</reference>
<feature type="region of interest" description="Disordered" evidence="6">
    <location>
        <begin position="1"/>
        <end position="23"/>
    </location>
</feature>
<dbReference type="GO" id="GO:0008448">
    <property type="term" value="F:N-acetylglucosamine-6-phosphate deacetylase activity"/>
    <property type="evidence" value="ECO:0007669"/>
    <property type="project" value="UniProtKB-EC"/>
</dbReference>
<comment type="similarity">
    <text evidence="1 5">Belongs to the metallo-dependent hydrolases superfamily. NagA family.</text>
</comment>
<keyword evidence="9" id="KW-1185">Reference proteome</keyword>
<name>A0ABU0SV19_9ACTN</name>
<evidence type="ECO:0000313" key="8">
    <source>
        <dbReference type="EMBL" id="MDQ1027323.1"/>
    </source>
</evidence>
<dbReference type="SUPFAM" id="SSF51556">
    <property type="entry name" value="Metallo-dependent hydrolases"/>
    <property type="match status" value="1"/>
</dbReference>
<accession>A0ABU0SV19</accession>
<dbReference type="Proteomes" id="UP001230328">
    <property type="component" value="Unassembled WGS sequence"/>
</dbReference>
<dbReference type="Gene3D" id="3.20.20.140">
    <property type="entry name" value="Metal-dependent hydrolases"/>
    <property type="match status" value="1"/>
</dbReference>
<evidence type="ECO:0000313" key="9">
    <source>
        <dbReference type="Proteomes" id="UP001230328"/>
    </source>
</evidence>
<dbReference type="InterPro" id="IPR032466">
    <property type="entry name" value="Metal_Hydrolase"/>
</dbReference>
<evidence type="ECO:0000259" key="7">
    <source>
        <dbReference type="Pfam" id="PF01979"/>
    </source>
</evidence>
<keyword evidence="2" id="KW-0479">Metal-binding</keyword>
<dbReference type="CDD" id="cd00854">
    <property type="entry name" value="NagA"/>
    <property type="match status" value="1"/>
</dbReference>
<keyword evidence="4 5" id="KW-0119">Carbohydrate metabolism</keyword>
<dbReference type="Pfam" id="PF01979">
    <property type="entry name" value="Amidohydro_1"/>
    <property type="match status" value="1"/>
</dbReference>
<organism evidence="8 9">
    <name type="scientific">Streptomyces umbrinus</name>
    <dbReference type="NCBI Taxonomy" id="67370"/>
    <lineage>
        <taxon>Bacteria</taxon>
        <taxon>Bacillati</taxon>
        <taxon>Actinomycetota</taxon>
        <taxon>Actinomycetes</taxon>
        <taxon>Kitasatosporales</taxon>
        <taxon>Streptomycetaceae</taxon>
        <taxon>Streptomyces</taxon>
        <taxon>Streptomyces phaeochromogenes group</taxon>
    </lineage>
</organism>
<sequence length="409" mass="42460">MTTERIAPSGARGETSCGSAACARPAPTDPHVVVIAGANVVLPTGTVPGGRVIVEGTRIAGSAPVGAPTVDLRNHWVVPGFVDMHNHGGGGASFTSGTVEEILKGIHTHRLHGTTTLVASTVTGDMDGLAQRAGLLSELAEQGDLAGIHFEGPFISPCRKGAHSEELLRDPDPAEVRKLIDAARGRASMVTLATELPGGIDSVRLLAEHGVIAAIGHTDATYEQTVEAIDAGATVATHLFNAMPTLGHRSPGPIAALLEDERITVELINDGVHLHPASLQLAFHHAGGDRVAFITDAMDAAGFGDGRYMLGPLEVEVSEGVARLVEGGSIAGSTLTLDRAFKRAVTVDRLPIEDVVAAIAANPARSLGLYDRVGSLEPGKDADLVVLDADFELKGVMRRGEWVVDPQLG</sequence>
<evidence type="ECO:0000256" key="6">
    <source>
        <dbReference type="SAM" id="MobiDB-lite"/>
    </source>
</evidence>
<protein>
    <submittedName>
        <fullName evidence="8">N-acetylglucosamine-6-phosphate deacetylase</fullName>
        <ecNumber evidence="8">3.5.1.25</ecNumber>
    </submittedName>
</protein>
<evidence type="ECO:0000256" key="4">
    <source>
        <dbReference type="ARBA" id="ARBA00023277"/>
    </source>
</evidence>
<dbReference type="SUPFAM" id="SSF51338">
    <property type="entry name" value="Composite domain of metallo-dependent hydrolases"/>
    <property type="match status" value="1"/>
</dbReference>
<gene>
    <name evidence="8" type="ORF">QF035_004905</name>
</gene>
<dbReference type="EMBL" id="JAUSZI010000002">
    <property type="protein sequence ID" value="MDQ1027323.1"/>
    <property type="molecule type" value="Genomic_DNA"/>
</dbReference>
<dbReference type="InterPro" id="IPR006680">
    <property type="entry name" value="Amidohydro-rel"/>
</dbReference>
<dbReference type="Gene3D" id="2.30.40.10">
    <property type="entry name" value="Urease, subunit C, domain 1"/>
    <property type="match status" value="1"/>
</dbReference>
<evidence type="ECO:0000256" key="2">
    <source>
        <dbReference type="ARBA" id="ARBA00022723"/>
    </source>
</evidence>
<evidence type="ECO:0000256" key="1">
    <source>
        <dbReference type="ARBA" id="ARBA00010716"/>
    </source>
</evidence>
<dbReference type="PANTHER" id="PTHR11113:SF14">
    <property type="entry name" value="N-ACETYLGLUCOSAMINE-6-PHOSPHATE DEACETYLASE"/>
    <property type="match status" value="1"/>
</dbReference>
<evidence type="ECO:0000256" key="3">
    <source>
        <dbReference type="ARBA" id="ARBA00022801"/>
    </source>
</evidence>
<evidence type="ECO:0000256" key="5">
    <source>
        <dbReference type="PIRNR" id="PIRNR038994"/>
    </source>
</evidence>
<keyword evidence="3 5" id="KW-0378">Hydrolase</keyword>
<dbReference type="PIRSF" id="PIRSF038994">
    <property type="entry name" value="NagA"/>
    <property type="match status" value="1"/>
</dbReference>
<dbReference type="PANTHER" id="PTHR11113">
    <property type="entry name" value="N-ACETYLGLUCOSAMINE-6-PHOSPHATE DEACETYLASE"/>
    <property type="match status" value="1"/>
</dbReference>
<dbReference type="NCBIfam" id="TIGR00221">
    <property type="entry name" value="nagA"/>
    <property type="match status" value="1"/>
</dbReference>
<dbReference type="InterPro" id="IPR011059">
    <property type="entry name" value="Metal-dep_hydrolase_composite"/>
</dbReference>
<comment type="caution">
    <text evidence="8">The sequence shown here is derived from an EMBL/GenBank/DDBJ whole genome shotgun (WGS) entry which is preliminary data.</text>
</comment>